<name>A0A0R3W0A3_TAEAS</name>
<evidence type="ECO:0000313" key="3">
    <source>
        <dbReference type="WBParaSite" id="TASK_0000309701-mRNA-1"/>
    </source>
</evidence>
<reference evidence="1 2" key="2">
    <citation type="submission" date="2018-11" db="EMBL/GenBank/DDBJ databases">
        <authorList>
            <consortium name="Pathogen Informatics"/>
        </authorList>
    </citation>
    <scope>NUCLEOTIDE SEQUENCE [LARGE SCALE GENOMIC DNA]</scope>
</reference>
<accession>A0A0R3W0A3</accession>
<gene>
    <name evidence="1" type="ORF">TASK_LOCUS3098</name>
</gene>
<sequence length="104" mass="11346">MFQFPQLVAIGQAKFDASVEVIRGDHPQVNLALAAPVFDEAAVYVTLFSLPRAIRKAMIKTEGKQWIGDALGIPIPAYLFKGKIIEQIRGVLEGQLKALLTNLG</sequence>
<dbReference type="WBParaSite" id="TASK_0000309701-mRNA-1">
    <property type="protein sequence ID" value="TASK_0000309701-mRNA-1"/>
    <property type="gene ID" value="TASK_0000309701"/>
</dbReference>
<dbReference type="EMBL" id="UYRS01005690">
    <property type="protein sequence ID" value="VDK27204.1"/>
    <property type="molecule type" value="Genomic_DNA"/>
</dbReference>
<evidence type="ECO:0000313" key="1">
    <source>
        <dbReference type="EMBL" id="VDK27204.1"/>
    </source>
</evidence>
<protein>
    <submittedName>
        <fullName evidence="3">AMP-binding_C domain-containing protein</fullName>
    </submittedName>
</protein>
<proteinExistence type="predicted"/>
<dbReference type="Proteomes" id="UP000282613">
    <property type="component" value="Unassembled WGS sequence"/>
</dbReference>
<evidence type="ECO:0000313" key="2">
    <source>
        <dbReference type="Proteomes" id="UP000282613"/>
    </source>
</evidence>
<keyword evidence="2" id="KW-1185">Reference proteome</keyword>
<dbReference type="AlphaFoldDB" id="A0A0R3W0A3"/>
<organism evidence="3">
    <name type="scientific">Taenia asiatica</name>
    <name type="common">Asian tapeworm</name>
    <dbReference type="NCBI Taxonomy" id="60517"/>
    <lineage>
        <taxon>Eukaryota</taxon>
        <taxon>Metazoa</taxon>
        <taxon>Spiralia</taxon>
        <taxon>Lophotrochozoa</taxon>
        <taxon>Platyhelminthes</taxon>
        <taxon>Cestoda</taxon>
        <taxon>Eucestoda</taxon>
        <taxon>Cyclophyllidea</taxon>
        <taxon>Taeniidae</taxon>
        <taxon>Taenia</taxon>
    </lineage>
</organism>
<reference evidence="3" key="1">
    <citation type="submission" date="2017-02" db="UniProtKB">
        <authorList>
            <consortium name="WormBaseParasite"/>
        </authorList>
    </citation>
    <scope>IDENTIFICATION</scope>
</reference>